<feature type="compositionally biased region" description="Basic and acidic residues" evidence="1">
    <location>
        <begin position="100"/>
        <end position="110"/>
    </location>
</feature>
<reference evidence="2" key="1">
    <citation type="submission" date="2018-06" db="EMBL/GenBank/DDBJ databases">
        <title>Leveraging single-cell genomics to expand the Fungal Tree of Life.</title>
        <authorList>
            <consortium name="DOE Joint Genome Institute"/>
            <person name="Ahrendt S.R."/>
            <person name="Quandt C.A."/>
            <person name="Ciobanu D."/>
            <person name="Clum A."/>
            <person name="Salamov A."/>
            <person name="Andreopoulos B."/>
            <person name="Cheng J.-F."/>
            <person name="Woyke T."/>
            <person name="Pelin A."/>
            <person name="Henrissat B."/>
            <person name="Reynolds N."/>
            <person name="Benny G.L."/>
            <person name="Smith M.E."/>
            <person name="James T.Y."/>
            <person name="Grigoriev I.V."/>
        </authorList>
    </citation>
    <scope>NUCLEOTIDE SEQUENCE</scope>
    <source>
        <strain evidence="2">Perch Fen</strain>
    </source>
</reference>
<evidence type="ECO:0000313" key="3">
    <source>
        <dbReference type="Proteomes" id="UP000269721"/>
    </source>
</evidence>
<keyword evidence="3" id="KW-1185">Reference proteome</keyword>
<dbReference type="Proteomes" id="UP000269721">
    <property type="component" value="Unassembled WGS sequence"/>
</dbReference>
<feature type="region of interest" description="Disordered" evidence="1">
    <location>
        <begin position="94"/>
        <end position="122"/>
    </location>
</feature>
<name>A0A4P9WPC1_9FUNG</name>
<organism evidence="2 3">
    <name type="scientific">Blyttiomyces helicus</name>
    <dbReference type="NCBI Taxonomy" id="388810"/>
    <lineage>
        <taxon>Eukaryota</taxon>
        <taxon>Fungi</taxon>
        <taxon>Fungi incertae sedis</taxon>
        <taxon>Chytridiomycota</taxon>
        <taxon>Chytridiomycota incertae sedis</taxon>
        <taxon>Chytridiomycetes</taxon>
        <taxon>Chytridiomycetes incertae sedis</taxon>
        <taxon>Blyttiomyces</taxon>
    </lineage>
</organism>
<dbReference type="AlphaFoldDB" id="A0A4P9WPC1"/>
<dbReference type="EMBL" id="KZ994551">
    <property type="protein sequence ID" value="RKO92646.1"/>
    <property type="molecule type" value="Genomic_DNA"/>
</dbReference>
<protein>
    <submittedName>
        <fullName evidence="2">Uncharacterized protein</fullName>
    </submittedName>
</protein>
<evidence type="ECO:0000313" key="2">
    <source>
        <dbReference type="EMBL" id="RKO92646.1"/>
    </source>
</evidence>
<proteinExistence type="predicted"/>
<feature type="region of interest" description="Disordered" evidence="1">
    <location>
        <begin position="1"/>
        <end position="20"/>
    </location>
</feature>
<accession>A0A4P9WPC1</accession>
<feature type="region of interest" description="Disordered" evidence="1">
    <location>
        <begin position="147"/>
        <end position="166"/>
    </location>
</feature>
<evidence type="ECO:0000256" key="1">
    <source>
        <dbReference type="SAM" id="MobiDB-lite"/>
    </source>
</evidence>
<gene>
    <name evidence="2" type="ORF">BDK51DRAFT_41311</name>
</gene>
<sequence length="289" mass="30123">MTFRDHLASSSRPAAEGPRVRGTLLLPQPHLPFPSNATPHLPPACPSPTCFGIGAGAEVEGGWECAGWSGFMLQAGWGQGGNVQEGVRPTAVLPIAGGESGERGAGKGKETEEESEEAGGYGSAALGLRVQAGRLGIRVWAGRKEKAATAGSEQQPCRSASEGVDEGVEELRRRRQASPAAERVDCLQGSVLPVGRLMCRGQEEVELRRGKGARSVLRHGLASTSPAWAVLSLPPPASVEQRIKSAQFLLVLMSCFTKTAVYAQEDGVTFQFPPTGAGGAEGAALEANC</sequence>